<proteinExistence type="predicted"/>
<keyword evidence="1" id="KW-0732">Signal</keyword>
<evidence type="ECO:0000313" key="2">
    <source>
        <dbReference type="EMBL" id="EGJ72424.1"/>
    </source>
</evidence>
<dbReference type="InterPro" id="IPR036709">
    <property type="entry name" value="Autotransporte_beta_dom_sf"/>
</dbReference>
<reference evidence="2 3" key="1">
    <citation type="journal article" date="2011" name="Stand. Genomic Sci.">
        <title>Non-contiguous finished genome sequence of Bacteroides coprosuis type strain (PC139).</title>
        <authorList>
            <person name="Land M."/>
            <person name="Held B."/>
            <person name="Gronow S."/>
            <person name="Abt B."/>
            <person name="Lucas S."/>
            <person name="Del Rio T.G."/>
            <person name="Nolan M."/>
            <person name="Tice H."/>
            <person name="Cheng J.F."/>
            <person name="Pitluck S."/>
            <person name="Liolios K."/>
            <person name="Pagani I."/>
            <person name="Ivanova N."/>
            <person name="Mavromatis K."/>
            <person name="Mikhailova N."/>
            <person name="Pati A."/>
            <person name="Tapia R."/>
            <person name="Han C."/>
            <person name="Goodwin L."/>
            <person name="Chen A."/>
            <person name="Palaniappan K."/>
            <person name="Hauser L."/>
            <person name="Brambilla E.M."/>
            <person name="Rohde M."/>
            <person name="Goker M."/>
            <person name="Detter J.C."/>
            <person name="Woyke T."/>
            <person name="Bristow J."/>
            <person name="Eisen J.A."/>
            <person name="Markowitz V."/>
            <person name="Hugenholtz P."/>
            <person name="Kyrpides N.C."/>
            <person name="Klenk H.P."/>
            <person name="Lapidus A."/>
        </authorList>
    </citation>
    <scope>NUCLEOTIDE SEQUENCE</scope>
    <source>
        <strain evidence="2 3">DSM 18011</strain>
    </source>
</reference>
<dbReference type="EMBL" id="CM001167">
    <property type="protein sequence ID" value="EGJ72424.1"/>
    <property type="molecule type" value="Genomic_DNA"/>
</dbReference>
<dbReference type="Proteomes" id="UP000018439">
    <property type="component" value="Chromosome"/>
</dbReference>
<keyword evidence="3" id="KW-1185">Reference proteome</keyword>
<evidence type="ECO:0000313" key="3">
    <source>
        <dbReference type="Proteomes" id="UP000018439"/>
    </source>
</evidence>
<sequence>MHKSHKMHRLFLGLVIILASTFTAHAQKAALKTNLLYDATTTFNLGAEFGLSPKWTLDVSANYNPWTFNDNKKWKHWFVQPEARYWLCEKFNGHFFGFHLHGGQYNVGHIDTSFKFLGNDFEALKDHRFEGWFVGAGIGYGYSWVLGKHWNIEAEIALGYAYIRYDKYKCGTCGSKVGKGVHNYVGPTKAALSLVYVF</sequence>
<gene>
    <name evidence="2" type="ORF">Bcop_2263</name>
</gene>
<dbReference type="eggNOG" id="COG2885">
    <property type="taxonomic scope" value="Bacteria"/>
</dbReference>
<evidence type="ECO:0008006" key="4">
    <source>
        <dbReference type="Google" id="ProtNLM"/>
    </source>
</evidence>
<dbReference type="Gene3D" id="2.40.128.130">
    <property type="entry name" value="Autotransporter beta-domain"/>
    <property type="match status" value="1"/>
</dbReference>
<evidence type="ECO:0000256" key="1">
    <source>
        <dbReference type="SAM" id="SignalP"/>
    </source>
</evidence>
<dbReference type="HOGENOM" id="CLU_085002_2_0_10"/>
<organism evidence="2 3">
    <name type="scientific">Bacteroides coprosuis DSM 18011</name>
    <dbReference type="NCBI Taxonomy" id="679937"/>
    <lineage>
        <taxon>Bacteria</taxon>
        <taxon>Pseudomonadati</taxon>
        <taxon>Bacteroidota</taxon>
        <taxon>Bacteroidia</taxon>
        <taxon>Bacteroidales</taxon>
        <taxon>Bacteroidaceae</taxon>
        <taxon>Bacteroides</taxon>
    </lineage>
</organism>
<dbReference type="AlphaFoldDB" id="F3ZUH6"/>
<feature type="chain" id="PRO_5003308734" description="DUF3575 domain-containing protein" evidence="1">
    <location>
        <begin position="27"/>
        <end position="198"/>
    </location>
</feature>
<dbReference type="SUPFAM" id="SSF103515">
    <property type="entry name" value="Autotransporter"/>
    <property type="match status" value="1"/>
</dbReference>
<dbReference type="InterPro" id="IPR021958">
    <property type="entry name" value="DUF3575"/>
</dbReference>
<dbReference type="STRING" id="679937.Bcop_2263"/>
<accession>F3ZUH6</accession>
<protein>
    <recommendedName>
        <fullName evidence="4">DUF3575 domain-containing protein</fullName>
    </recommendedName>
</protein>
<name>F3ZUH6_9BACE</name>
<feature type="signal peptide" evidence="1">
    <location>
        <begin position="1"/>
        <end position="26"/>
    </location>
</feature>
<dbReference type="Pfam" id="PF12099">
    <property type="entry name" value="DUF3575"/>
    <property type="match status" value="1"/>
</dbReference>